<dbReference type="Proteomes" id="UP001152300">
    <property type="component" value="Unassembled WGS sequence"/>
</dbReference>
<dbReference type="Pfam" id="PF12937">
    <property type="entry name" value="F-box-like"/>
    <property type="match status" value="1"/>
</dbReference>
<evidence type="ECO:0000259" key="1">
    <source>
        <dbReference type="PROSITE" id="PS50181"/>
    </source>
</evidence>
<organism evidence="2 3">
    <name type="scientific">Sclerotinia nivalis</name>
    <dbReference type="NCBI Taxonomy" id="352851"/>
    <lineage>
        <taxon>Eukaryota</taxon>
        <taxon>Fungi</taxon>
        <taxon>Dikarya</taxon>
        <taxon>Ascomycota</taxon>
        <taxon>Pezizomycotina</taxon>
        <taxon>Leotiomycetes</taxon>
        <taxon>Helotiales</taxon>
        <taxon>Sclerotiniaceae</taxon>
        <taxon>Sclerotinia</taxon>
    </lineage>
</organism>
<accession>A0A9X0AXZ3</accession>
<dbReference type="InterPro" id="IPR001810">
    <property type="entry name" value="F-box_dom"/>
</dbReference>
<name>A0A9X0AXZ3_9HELO</name>
<evidence type="ECO:0000313" key="3">
    <source>
        <dbReference type="Proteomes" id="UP001152300"/>
    </source>
</evidence>
<feature type="domain" description="F-box" evidence="1">
    <location>
        <begin position="196"/>
        <end position="239"/>
    </location>
</feature>
<dbReference type="EMBL" id="JAPEIS010000001">
    <property type="protein sequence ID" value="KAJ8070994.1"/>
    <property type="molecule type" value="Genomic_DNA"/>
</dbReference>
<dbReference type="InterPro" id="IPR036047">
    <property type="entry name" value="F-box-like_dom_sf"/>
</dbReference>
<keyword evidence="3" id="KW-1185">Reference proteome</keyword>
<dbReference type="Gene3D" id="1.20.1280.50">
    <property type="match status" value="1"/>
</dbReference>
<dbReference type="AlphaFoldDB" id="A0A9X0AXZ3"/>
<sequence>MMTRYMIKRSCQNRRSSVDYLQIGFSTELFSTLRNEPELITSDLSGQTGGWNTNILPDITKPGSYFPMHMNWLPLVEHMISRKTSLQPFEPISGMAAIEFFYQALDCLRPLFREDQNAIWGRSIEWPHGYYGSRRFWWDTWDRSMERGWEFLCADPFRILSLTEHLVSNLELVPSQLVSQEAIAELSDGVSEDANQITIETLPVEILLEIISYLPLKSMLSLYRTNRNLHNRICPDQTF</sequence>
<reference evidence="2" key="1">
    <citation type="submission" date="2022-11" db="EMBL/GenBank/DDBJ databases">
        <title>Genome Resource of Sclerotinia nivalis Strain SnTB1, a Plant Pathogen Isolated from American Ginseng.</title>
        <authorList>
            <person name="Fan S."/>
        </authorList>
    </citation>
    <scope>NUCLEOTIDE SEQUENCE</scope>
    <source>
        <strain evidence="2">SnTB1</strain>
    </source>
</reference>
<dbReference type="PROSITE" id="PS50181">
    <property type="entry name" value="FBOX"/>
    <property type="match status" value="1"/>
</dbReference>
<comment type="caution">
    <text evidence="2">The sequence shown here is derived from an EMBL/GenBank/DDBJ whole genome shotgun (WGS) entry which is preliminary data.</text>
</comment>
<evidence type="ECO:0000313" key="2">
    <source>
        <dbReference type="EMBL" id="KAJ8070994.1"/>
    </source>
</evidence>
<protein>
    <recommendedName>
        <fullName evidence="1">F-box domain-containing protein</fullName>
    </recommendedName>
</protein>
<dbReference type="OrthoDB" id="3932329at2759"/>
<dbReference type="CDD" id="cd09917">
    <property type="entry name" value="F-box_SF"/>
    <property type="match status" value="1"/>
</dbReference>
<proteinExistence type="predicted"/>
<gene>
    <name evidence="2" type="ORF">OCU04_001346</name>
</gene>
<dbReference type="SUPFAM" id="SSF81383">
    <property type="entry name" value="F-box domain"/>
    <property type="match status" value="1"/>
</dbReference>